<feature type="compositionally biased region" description="Basic and acidic residues" evidence="2">
    <location>
        <begin position="404"/>
        <end position="425"/>
    </location>
</feature>
<protein>
    <recommendedName>
        <fullName evidence="3">Ig-like domain-containing protein</fullName>
    </recommendedName>
</protein>
<feature type="region of interest" description="Disordered" evidence="2">
    <location>
        <begin position="512"/>
        <end position="536"/>
    </location>
</feature>
<feature type="compositionally biased region" description="Basic and acidic residues" evidence="2">
    <location>
        <begin position="592"/>
        <end position="606"/>
    </location>
</feature>
<feature type="compositionally biased region" description="Basic and acidic residues" evidence="2">
    <location>
        <begin position="261"/>
        <end position="286"/>
    </location>
</feature>
<dbReference type="PROSITE" id="PS50835">
    <property type="entry name" value="IG_LIKE"/>
    <property type="match status" value="1"/>
</dbReference>
<evidence type="ECO:0000256" key="1">
    <source>
        <dbReference type="ARBA" id="ARBA00023157"/>
    </source>
</evidence>
<dbReference type="PANTHER" id="PTHR47633:SF3">
    <property type="entry name" value="STRIATED MUSCLE PREFERENTIALLY EXPRESSED PROTEIN KINASE"/>
    <property type="match status" value="1"/>
</dbReference>
<dbReference type="Proteomes" id="UP001642483">
    <property type="component" value="Unassembled WGS sequence"/>
</dbReference>
<dbReference type="Gene3D" id="2.60.40.10">
    <property type="entry name" value="Immunoglobulins"/>
    <property type="match status" value="1"/>
</dbReference>
<comment type="caution">
    <text evidence="4">The sequence shown here is derived from an EMBL/GenBank/DDBJ whole genome shotgun (WGS) entry which is preliminary data.</text>
</comment>
<dbReference type="InterPro" id="IPR013783">
    <property type="entry name" value="Ig-like_fold"/>
</dbReference>
<reference evidence="4 5" key="1">
    <citation type="submission" date="2024-02" db="EMBL/GenBank/DDBJ databases">
        <authorList>
            <person name="Daric V."/>
            <person name="Darras S."/>
        </authorList>
    </citation>
    <scope>NUCLEOTIDE SEQUENCE [LARGE SCALE GENOMIC DNA]</scope>
</reference>
<dbReference type="InterPro" id="IPR003599">
    <property type="entry name" value="Ig_sub"/>
</dbReference>
<feature type="compositionally biased region" description="Low complexity" evidence="2">
    <location>
        <begin position="953"/>
        <end position="970"/>
    </location>
</feature>
<dbReference type="InterPro" id="IPR013098">
    <property type="entry name" value="Ig_I-set"/>
</dbReference>
<dbReference type="InterPro" id="IPR007110">
    <property type="entry name" value="Ig-like_dom"/>
</dbReference>
<proteinExistence type="predicted"/>
<keyword evidence="1" id="KW-1015">Disulfide bond</keyword>
<feature type="region of interest" description="Disordered" evidence="2">
    <location>
        <begin position="1"/>
        <end position="147"/>
    </location>
</feature>
<feature type="compositionally biased region" description="Acidic residues" evidence="2">
    <location>
        <begin position="905"/>
        <end position="935"/>
    </location>
</feature>
<name>A0ABP0F2G3_CLALP</name>
<feature type="compositionally biased region" description="Basic and acidic residues" evidence="2">
    <location>
        <begin position="193"/>
        <end position="241"/>
    </location>
</feature>
<sequence>MSDVNGNVTVETKKEKGARRRRKPRDENEPKRKPIRLVSSLGEGKLVDRFQNAMGEKEHKKKLRERNDKERRLAKEKRDREVAKFKAELDALLEDDPDSKPKPKGRAKTYVPKLSGTVKGKFQALEQKKKNDEESKMIKERQRRVERDLREKKRIQIELAKKKQKGIIEDDEDKIPMLKASYAKKPGKLKTNFEDIDKKRKEREQKKVSLEREIKMSAERRAMKEYYATHEDEDHKDEEIIGPKALKNAPGKLKKNFNDTVRQRDAQERKRADEEKRRKLEEEKQQFRAAKLAAGSEDMTSGSSMASQTSSMEKIHTTPSRLSSSFTKFDVLEKQRIEEETTRIRERRKSLLEEEQRLFDQAKKQQLEMMSDNEEEDNVKKRTNIPGRLDASLTKFDLLSQQKFEEERKRIHEERSKLLEEEKRNFKIQQMAMQSKDTNSENDSANSSNDEPYSSDSNQKTRKKVTRTPSKLDSSKLKFDVLERQRMEQERLEIQRKRQWLLEEEKRLFEESKIQQREEDSDNGSSQNVEAATPGRLDCSFTKFDIMTQERLEDERQRIKEERNLLMDEELKLMEEERRRIQEQENEDKEDNMETKTEKTVRRPQRLDKSFTEFDVLEKKRKQAEEEELFREKARKLEEEKQSFKEAKERMKNSESDEENHKNESNLHSVKQPNKLSSKFTNFDLMEQERMEKERLRAQEEKIKQLETEIKYFETQKKTFNDAVDDVTSGTKALLKSSRESPRPKKLSSSFTKFDLIEKKRRDEERRRLQEEKAKKLANEREMFAKTRLEQMENNSSDEDSSKEIENRPYVGLGHRSVKKMDVRSKIEAVLKAQEEAEQKRIDETKFTRMTVEQQEMYLARQKQIEFLKQQLASARTGYDSEEESYYSSEEEESEDGEYYYYYSNDEEEEDDEDYNEEEEDYKSEEEEEEEEEEKEEKTKEVNDDGGDDSEATSVHSGSVTSSSSGTYSGSPYFVQTLKNLTVKEGEPVRFDANINANPHPKVTWYFKNHVIRNSPDYQYISKGTQYSLYMNESFVDDNGEYMCKAMNEKGTATSKASLLVQELEDDEE</sequence>
<feature type="compositionally biased region" description="Polar residues" evidence="2">
    <location>
        <begin position="427"/>
        <end position="437"/>
    </location>
</feature>
<feature type="compositionally biased region" description="Basic and acidic residues" evidence="2">
    <location>
        <begin position="630"/>
        <end position="665"/>
    </location>
</feature>
<feature type="region of interest" description="Disordered" evidence="2">
    <location>
        <begin position="785"/>
        <end position="811"/>
    </location>
</feature>
<feature type="region of interest" description="Disordered" evidence="2">
    <location>
        <begin position="193"/>
        <end position="321"/>
    </location>
</feature>
<dbReference type="EMBL" id="CAWYQH010000002">
    <property type="protein sequence ID" value="CAK8673865.1"/>
    <property type="molecule type" value="Genomic_DNA"/>
</dbReference>
<feature type="region of interest" description="Disordered" evidence="2">
    <location>
        <begin position="618"/>
        <end position="683"/>
    </location>
</feature>
<feature type="compositionally biased region" description="Basic and acidic residues" evidence="2">
    <location>
        <begin position="65"/>
        <end position="89"/>
    </location>
</feature>
<feature type="region of interest" description="Disordered" evidence="2">
    <location>
        <begin position="872"/>
        <end position="970"/>
    </location>
</feature>
<feature type="domain" description="Ig-like" evidence="3">
    <location>
        <begin position="972"/>
        <end position="1060"/>
    </location>
</feature>
<dbReference type="SUPFAM" id="SSF48726">
    <property type="entry name" value="Immunoglobulin"/>
    <property type="match status" value="1"/>
</dbReference>
<feature type="compositionally biased region" description="Polar residues" evidence="2">
    <location>
        <begin position="666"/>
        <end position="681"/>
    </location>
</feature>
<evidence type="ECO:0000313" key="4">
    <source>
        <dbReference type="EMBL" id="CAK8673865.1"/>
    </source>
</evidence>
<dbReference type="SMART" id="SM00409">
    <property type="entry name" value="IG"/>
    <property type="match status" value="1"/>
</dbReference>
<dbReference type="PANTHER" id="PTHR47633">
    <property type="entry name" value="IMMUNOGLOBULIN"/>
    <property type="match status" value="1"/>
</dbReference>
<feature type="compositionally biased region" description="Low complexity" evidence="2">
    <location>
        <begin position="441"/>
        <end position="451"/>
    </location>
</feature>
<dbReference type="InterPro" id="IPR036179">
    <property type="entry name" value="Ig-like_dom_sf"/>
</dbReference>
<gene>
    <name evidence="4" type="ORF">CVLEPA_LOCUS3609</name>
</gene>
<evidence type="ECO:0000259" key="3">
    <source>
        <dbReference type="PROSITE" id="PS50835"/>
    </source>
</evidence>
<keyword evidence="5" id="KW-1185">Reference proteome</keyword>
<accession>A0ABP0F2G3</accession>
<feature type="compositionally biased region" description="Acidic residues" evidence="2">
    <location>
        <begin position="880"/>
        <end position="898"/>
    </location>
</feature>
<feature type="region of interest" description="Disordered" evidence="2">
    <location>
        <begin position="578"/>
        <end position="606"/>
    </location>
</feature>
<dbReference type="Pfam" id="PF07679">
    <property type="entry name" value="I-set"/>
    <property type="match status" value="1"/>
</dbReference>
<evidence type="ECO:0000313" key="5">
    <source>
        <dbReference type="Proteomes" id="UP001642483"/>
    </source>
</evidence>
<evidence type="ECO:0000256" key="2">
    <source>
        <dbReference type="SAM" id="MobiDB-lite"/>
    </source>
</evidence>
<feature type="compositionally biased region" description="Basic and acidic residues" evidence="2">
    <location>
        <begin position="126"/>
        <end position="147"/>
    </location>
</feature>
<feature type="region of interest" description="Disordered" evidence="2">
    <location>
        <begin position="404"/>
        <end position="480"/>
    </location>
</feature>
<feature type="compositionally biased region" description="Polar residues" evidence="2">
    <location>
        <begin position="1"/>
        <end position="10"/>
    </location>
</feature>
<feature type="compositionally biased region" description="Low complexity" evidence="2">
    <location>
        <begin position="299"/>
        <end position="312"/>
    </location>
</feature>
<organism evidence="4 5">
    <name type="scientific">Clavelina lepadiformis</name>
    <name type="common">Light-bulb sea squirt</name>
    <name type="synonym">Ascidia lepadiformis</name>
    <dbReference type="NCBI Taxonomy" id="159417"/>
    <lineage>
        <taxon>Eukaryota</taxon>
        <taxon>Metazoa</taxon>
        <taxon>Chordata</taxon>
        <taxon>Tunicata</taxon>
        <taxon>Ascidiacea</taxon>
        <taxon>Aplousobranchia</taxon>
        <taxon>Clavelinidae</taxon>
        <taxon>Clavelina</taxon>
    </lineage>
</organism>